<reference evidence="2 3" key="1">
    <citation type="submission" date="2017-07" db="EMBL/GenBank/DDBJ databases">
        <title>Paenibacillus herberti R33 genome sequencing and assembly.</title>
        <authorList>
            <person name="Su W."/>
        </authorList>
    </citation>
    <scope>NUCLEOTIDE SEQUENCE [LARGE SCALE GENOMIC DNA]</scope>
    <source>
        <strain evidence="2 3">R33</strain>
    </source>
</reference>
<dbReference type="Pfam" id="PF13649">
    <property type="entry name" value="Methyltransf_25"/>
    <property type="match status" value="1"/>
</dbReference>
<organism evidence="2 3">
    <name type="scientific">Paenibacillus herberti</name>
    <dbReference type="NCBI Taxonomy" id="1619309"/>
    <lineage>
        <taxon>Bacteria</taxon>
        <taxon>Bacillati</taxon>
        <taxon>Bacillota</taxon>
        <taxon>Bacilli</taxon>
        <taxon>Bacillales</taxon>
        <taxon>Paenibacillaceae</taxon>
        <taxon>Paenibacillus</taxon>
    </lineage>
</organism>
<name>A0A229NZD2_9BACL</name>
<dbReference type="GO" id="GO:0032259">
    <property type="term" value="P:methylation"/>
    <property type="evidence" value="ECO:0007669"/>
    <property type="project" value="UniProtKB-KW"/>
</dbReference>
<dbReference type="PANTHER" id="PTHR43591:SF110">
    <property type="entry name" value="RHODANESE DOMAIN-CONTAINING PROTEIN"/>
    <property type="match status" value="1"/>
</dbReference>
<dbReference type="Gene3D" id="3.40.50.150">
    <property type="entry name" value="Vaccinia Virus protein VP39"/>
    <property type="match status" value="1"/>
</dbReference>
<dbReference type="Gene3D" id="2.20.25.110">
    <property type="entry name" value="S-adenosyl-L-methionine-dependent methyltransferases"/>
    <property type="match status" value="1"/>
</dbReference>
<protein>
    <submittedName>
        <fullName evidence="2">SAM-dependent methyltransferase</fullName>
    </submittedName>
</protein>
<keyword evidence="2" id="KW-0808">Transferase</keyword>
<dbReference type="AlphaFoldDB" id="A0A229NZD2"/>
<evidence type="ECO:0000259" key="1">
    <source>
        <dbReference type="Pfam" id="PF13649"/>
    </source>
</evidence>
<comment type="caution">
    <text evidence="2">The sequence shown here is derived from an EMBL/GenBank/DDBJ whole genome shotgun (WGS) entry which is preliminary data.</text>
</comment>
<keyword evidence="2" id="KW-0489">Methyltransferase</keyword>
<sequence length="247" mass="28309">MSEWYERSFGEDYLIVYRHRDWKQAEREVALLVAGLDLRPGARIADIGCGMGRHSLALSKLGYSVVGMDLSEALLEEARNQEESEAVTWVHGDMRQIPFEDEEFDAVVNLFTSFGYFEKDEEHVQVLREMRRILKPGGRFLIDFLNSEQVKATLVPESHRNDEESDTVIVEKRKIEQGRVVKCIRLSNSEGGDIREYTENVSLLDEDWFRAALERAGLELGSVCGGYGREPYDRASSKRLIMTGRRP</sequence>
<accession>A0A229NZD2</accession>
<dbReference type="InterPro" id="IPR029063">
    <property type="entry name" value="SAM-dependent_MTases_sf"/>
</dbReference>
<dbReference type="CDD" id="cd02440">
    <property type="entry name" value="AdoMet_MTases"/>
    <property type="match status" value="1"/>
</dbReference>
<keyword evidence="3" id="KW-1185">Reference proteome</keyword>
<dbReference type="EMBL" id="NMUQ01000001">
    <property type="protein sequence ID" value="OXM15313.1"/>
    <property type="molecule type" value="Genomic_DNA"/>
</dbReference>
<dbReference type="GO" id="GO:0008168">
    <property type="term" value="F:methyltransferase activity"/>
    <property type="evidence" value="ECO:0007669"/>
    <property type="project" value="UniProtKB-KW"/>
</dbReference>
<proteinExistence type="predicted"/>
<dbReference type="OrthoDB" id="9811589at2"/>
<evidence type="ECO:0000313" key="2">
    <source>
        <dbReference type="EMBL" id="OXM15313.1"/>
    </source>
</evidence>
<dbReference type="InterPro" id="IPR041698">
    <property type="entry name" value="Methyltransf_25"/>
</dbReference>
<evidence type="ECO:0000313" key="3">
    <source>
        <dbReference type="Proteomes" id="UP000215145"/>
    </source>
</evidence>
<feature type="domain" description="Methyltransferase" evidence="1">
    <location>
        <begin position="44"/>
        <end position="138"/>
    </location>
</feature>
<dbReference type="Proteomes" id="UP000215145">
    <property type="component" value="Unassembled WGS sequence"/>
</dbReference>
<gene>
    <name evidence="2" type="ORF">CGZ75_00775</name>
</gene>
<dbReference type="SUPFAM" id="SSF53335">
    <property type="entry name" value="S-adenosyl-L-methionine-dependent methyltransferases"/>
    <property type="match status" value="1"/>
</dbReference>
<dbReference type="PANTHER" id="PTHR43591">
    <property type="entry name" value="METHYLTRANSFERASE"/>
    <property type="match status" value="1"/>
</dbReference>